<dbReference type="InterPro" id="IPR011009">
    <property type="entry name" value="Kinase-like_dom_sf"/>
</dbReference>
<evidence type="ECO:0000256" key="15">
    <source>
        <dbReference type="PROSITE-ProRule" id="PRU10141"/>
    </source>
</evidence>
<evidence type="ECO:0000256" key="6">
    <source>
        <dbReference type="ARBA" id="ARBA00022729"/>
    </source>
</evidence>
<keyword evidence="12" id="KW-0472">Membrane</keyword>
<evidence type="ECO:0000256" key="5">
    <source>
        <dbReference type="ARBA" id="ARBA00022692"/>
    </source>
</evidence>
<dbReference type="InterPro" id="IPR008271">
    <property type="entry name" value="Ser/Thr_kinase_AS"/>
</dbReference>
<evidence type="ECO:0000259" key="17">
    <source>
        <dbReference type="PROSITE" id="PS50011"/>
    </source>
</evidence>
<evidence type="ECO:0000256" key="7">
    <source>
        <dbReference type="ARBA" id="ARBA00022737"/>
    </source>
</evidence>
<organism evidence="18 19">
    <name type="scientific">Nepenthes gracilis</name>
    <name type="common">Slender pitcher plant</name>
    <dbReference type="NCBI Taxonomy" id="150966"/>
    <lineage>
        <taxon>Eukaryota</taxon>
        <taxon>Viridiplantae</taxon>
        <taxon>Streptophyta</taxon>
        <taxon>Embryophyta</taxon>
        <taxon>Tracheophyta</taxon>
        <taxon>Spermatophyta</taxon>
        <taxon>Magnoliopsida</taxon>
        <taxon>eudicotyledons</taxon>
        <taxon>Gunneridae</taxon>
        <taxon>Pentapetalae</taxon>
        <taxon>Caryophyllales</taxon>
        <taxon>Nepenthaceae</taxon>
        <taxon>Nepenthes</taxon>
    </lineage>
</organism>
<keyword evidence="14" id="KW-0325">Glycoprotein</keyword>
<dbReference type="Gene3D" id="3.30.200.20">
    <property type="entry name" value="Phosphorylase Kinase, domain 1"/>
    <property type="match status" value="1"/>
</dbReference>
<dbReference type="InterPro" id="IPR052059">
    <property type="entry name" value="CR_Ser/Thr_kinase"/>
</dbReference>
<dbReference type="FunFam" id="3.30.200.20:FF:000225">
    <property type="entry name" value="cold-responsive protein kinase 1"/>
    <property type="match status" value="1"/>
</dbReference>
<evidence type="ECO:0000256" key="2">
    <source>
        <dbReference type="ARBA" id="ARBA00022527"/>
    </source>
</evidence>
<dbReference type="AlphaFoldDB" id="A0AAD3S6X5"/>
<evidence type="ECO:0000256" key="8">
    <source>
        <dbReference type="ARBA" id="ARBA00022741"/>
    </source>
</evidence>
<evidence type="ECO:0000256" key="4">
    <source>
        <dbReference type="ARBA" id="ARBA00022679"/>
    </source>
</evidence>
<dbReference type="PANTHER" id="PTHR47973">
    <property type="entry name" value="CYSTEINE-RICH RECEPTOR-LIKE PROTEIN KINASE 3"/>
    <property type="match status" value="1"/>
</dbReference>
<comment type="similarity">
    <text evidence="16">Belongs to the protein kinase superfamily.</text>
</comment>
<protein>
    <recommendedName>
        <fullName evidence="17">Protein kinase domain-containing protein</fullName>
    </recommendedName>
</protein>
<dbReference type="CDD" id="cd14066">
    <property type="entry name" value="STKc_IRAK"/>
    <property type="match status" value="1"/>
</dbReference>
<dbReference type="SUPFAM" id="SSF56112">
    <property type="entry name" value="Protein kinase-like (PK-like)"/>
    <property type="match status" value="1"/>
</dbReference>
<sequence>MRCFRFFGRKKATFFAHETVDEDISGVYDVKFYNYRELETATEKFSPANKIGEGGYGSVYKGRLRDGTMVAVKVLSPESRQGLKEFLTELTVIADVEHENLVKLHGCCVENKNRILVYDYLENNSVAQTLLGVSQNTYFTWRARKNICIGIARGLAYLHEEVRPQIIHRDIKASNILLDRDFNAKISDFGLAKLIPSHMTHVSTRVAGTLGYLAPEYGIRGHLTKKADIYSFGVLLLEIVCGRCNRNKRLPLEDQYLLERAWKMYERGEFVELVDESFREELDIVEACTFMKVALLCTQDIPKLRPSMSEVVKMLQGERVIREDKISRPGLLDELMNLKVKDNPLGKFGLKSTSYAFSPSPGKPDSSLASESTVPTITITSISERTD</sequence>
<dbReference type="GO" id="GO:0004674">
    <property type="term" value="F:protein serine/threonine kinase activity"/>
    <property type="evidence" value="ECO:0007669"/>
    <property type="project" value="UniProtKB-KW"/>
</dbReference>
<keyword evidence="8 15" id="KW-0547">Nucleotide-binding</keyword>
<keyword evidence="3" id="KW-0597">Phosphoprotein</keyword>
<dbReference type="GO" id="GO:0005524">
    <property type="term" value="F:ATP binding"/>
    <property type="evidence" value="ECO:0007669"/>
    <property type="project" value="UniProtKB-UniRule"/>
</dbReference>
<evidence type="ECO:0000256" key="12">
    <source>
        <dbReference type="ARBA" id="ARBA00023136"/>
    </source>
</evidence>
<dbReference type="PROSITE" id="PS00108">
    <property type="entry name" value="PROTEIN_KINASE_ST"/>
    <property type="match status" value="1"/>
</dbReference>
<dbReference type="EMBL" id="BSYO01000006">
    <property type="protein sequence ID" value="GMH05590.1"/>
    <property type="molecule type" value="Genomic_DNA"/>
</dbReference>
<dbReference type="InterPro" id="IPR017441">
    <property type="entry name" value="Protein_kinase_ATP_BS"/>
</dbReference>
<evidence type="ECO:0000313" key="18">
    <source>
        <dbReference type="EMBL" id="GMH05590.1"/>
    </source>
</evidence>
<keyword evidence="2 16" id="KW-0723">Serine/threonine-protein kinase</keyword>
<keyword evidence="11" id="KW-1133">Transmembrane helix</keyword>
<comment type="subcellular location">
    <subcellularLocation>
        <location evidence="1">Membrane</location>
        <topology evidence="1">Single-pass membrane protein</topology>
    </subcellularLocation>
</comment>
<dbReference type="Gene3D" id="1.10.510.10">
    <property type="entry name" value="Transferase(Phosphotransferase) domain 1"/>
    <property type="match status" value="1"/>
</dbReference>
<evidence type="ECO:0000256" key="14">
    <source>
        <dbReference type="ARBA" id="ARBA00023180"/>
    </source>
</evidence>
<proteinExistence type="inferred from homology"/>
<keyword evidence="7" id="KW-0677">Repeat</keyword>
<evidence type="ECO:0000256" key="10">
    <source>
        <dbReference type="ARBA" id="ARBA00022840"/>
    </source>
</evidence>
<feature type="binding site" evidence="15">
    <location>
        <position position="73"/>
    </location>
    <ligand>
        <name>ATP</name>
        <dbReference type="ChEBI" id="CHEBI:30616"/>
    </ligand>
</feature>
<evidence type="ECO:0000256" key="3">
    <source>
        <dbReference type="ARBA" id="ARBA00022553"/>
    </source>
</evidence>
<keyword evidence="19" id="KW-1185">Reference proteome</keyword>
<reference evidence="18" key="1">
    <citation type="submission" date="2023-05" db="EMBL/GenBank/DDBJ databases">
        <title>Nepenthes gracilis genome sequencing.</title>
        <authorList>
            <person name="Fukushima K."/>
        </authorList>
    </citation>
    <scope>NUCLEOTIDE SEQUENCE</scope>
    <source>
        <strain evidence="18">SING2019-196</strain>
    </source>
</reference>
<dbReference type="SMART" id="SM00220">
    <property type="entry name" value="S_TKc"/>
    <property type="match status" value="1"/>
</dbReference>
<evidence type="ECO:0000256" key="16">
    <source>
        <dbReference type="RuleBase" id="RU000304"/>
    </source>
</evidence>
<gene>
    <name evidence="18" type="ORF">Nepgr_007430</name>
</gene>
<keyword evidence="4" id="KW-0808">Transferase</keyword>
<dbReference type="PROSITE" id="PS00107">
    <property type="entry name" value="PROTEIN_KINASE_ATP"/>
    <property type="match status" value="1"/>
</dbReference>
<evidence type="ECO:0000313" key="19">
    <source>
        <dbReference type="Proteomes" id="UP001279734"/>
    </source>
</evidence>
<comment type="caution">
    <text evidence="18">The sequence shown here is derived from an EMBL/GenBank/DDBJ whole genome shotgun (WGS) entry which is preliminary data.</text>
</comment>
<keyword evidence="13" id="KW-0675">Receptor</keyword>
<evidence type="ECO:0000256" key="1">
    <source>
        <dbReference type="ARBA" id="ARBA00004167"/>
    </source>
</evidence>
<feature type="domain" description="Protein kinase" evidence="17">
    <location>
        <begin position="45"/>
        <end position="321"/>
    </location>
</feature>
<keyword evidence="10 15" id="KW-0067">ATP-binding</keyword>
<evidence type="ECO:0000256" key="13">
    <source>
        <dbReference type="ARBA" id="ARBA00023170"/>
    </source>
</evidence>
<dbReference type="FunFam" id="1.10.510.10:FF:000044">
    <property type="entry name" value="Putative LRR receptor-like serine/threonine-protein kinase"/>
    <property type="match status" value="1"/>
</dbReference>
<evidence type="ECO:0000256" key="11">
    <source>
        <dbReference type="ARBA" id="ARBA00022989"/>
    </source>
</evidence>
<dbReference type="InterPro" id="IPR000719">
    <property type="entry name" value="Prot_kinase_dom"/>
</dbReference>
<accession>A0AAD3S6X5</accession>
<dbReference type="PROSITE" id="PS50011">
    <property type="entry name" value="PROTEIN_KINASE_DOM"/>
    <property type="match status" value="1"/>
</dbReference>
<dbReference type="GO" id="GO:0016020">
    <property type="term" value="C:membrane"/>
    <property type="evidence" value="ECO:0007669"/>
    <property type="project" value="UniProtKB-SubCell"/>
</dbReference>
<dbReference type="Pfam" id="PF00069">
    <property type="entry name" value="Pkinase"/>
    <property type="match status" value="1"/>
</dbReference>
<keyword evidence="5" id="KW-0812">Transmembrane</keyword>
<keyword evidence="6" id="KW-0732">Signal</keyword>
<dbReference type="Proteomes" id="UP001279734">
    <property type="component" value="Unassembled WGS sequence"/>
</dbReference>
<evidence type="ECO:0000256" key="9">
    <source>
        <dbReference type="ARBA" id="ARBA00022777"/>
    </source>
</evidence>
<name>A0AAD3S6X5_NEPGR</name>
<keyword evidence="9" id="KW-0418">Kinase</keyword>